<dbReference type="Gene3D" id="1.20.58.360">
    <property type="entry name" value="Shigella T3SS effector IpaH defines"/>
    <property type="match status" value="1"/>
</dbReference>
<dbReference type="InterPro" id="IPR029487">
    <property type="entry name" value="NEL_dom"/>
</dbReference>
<evidence type="ECO:0000256" key="1">
    <source>
        <dbReference type="ARBA" id="ARBA00000900"/>
    </source>
</evidence>
<protein>
    <recommendedName>
        <fullName evidence="2">RING-type E3 ubiquitin transferase</fullName>
        <ecNumber evidence="2">2.3.2.27</ecNumber>
    </recommendedName>
</protein>
<keyword evidence="6" id="KW-1035">Host cytoplasm</keyword>
<evidence type="ECO:0000256" key="4">
    <source>
        <dbReference type="ARBA" id="ARBA00022737"/>
    </source>
</evidence>
<dbReference type="InterPro" id="IPR050216">
    <property type="entry name" value="LRR_domain-containing"/>
</dbReference>
<dbReference type="PROSITE" id="PS52053">
    <property type="entry name" value="NEL"/>
    <property type="match status" value="1"/>
</dbReference>
<dbReference type="Gene3D" id="3.80.10.10">
    <property type="entry name" value="Ribonuclease Inhibitor"/>
    <property type="match status" value="1"/>
</dbReference>
<feature type="region of interest" description="Disordered" evidence="7">
    <location>
        <begin position="1"/>
        <end position="20"/>
    </location>
</feature>
<dbReference type="GO" id="GO:0005737">
    <property type="term" value="C:cytoplasm"/>
    <property type="evidence" value="ECO:0007669"/>
    <property type="project" value="TreeGrafter"/>
</dbReference>
<name>A0A5E6TJC9_PSEFL</name>
<dbReference type="Pfam" id="PF20178">
    <property type="entry name" value="ToxA_N"/>
    <property type="match status" value="2"/>
</dbReference>
<dbReference type="InterPro" id="IPR003591">
    <property type="entry name" value="Leu-rich_rpt_typical-subtyp"/>
</dbReference>
<dbReference type="PANTHER" id="PTHR48051">
    <property type="match status" value="1"/>
</dbReference>
<feature type="active site" description="Glycyl thioester intermediate" evidence="6">
    <location>
        <position position="1498"/>
    </location>
</feature>
<organism evidence="9 10">
    <name type="scientific">Pseudomonas fluorescens</name>
    <dbReference type="NCBI Taxonomy" id="294"/>
    <lineage>
        <taxon>Bacteria</taxon>
        <taxon>Pseudomonadati</taxon>
        <taxon>Pseudomonadota</taxon>
        <taxon>Gammaproteobacteria</taxon>
        <taxon>Pseudomonadales</taxon>
        <taxon>Pseudomonadaceae</taxon>
        <taxon>Pseudomonas</taxon>
    </lineage>
</organism>
<gene>
    <name evidence="9" type="ORF">PS645_02777</name>
</gene>
<evidence type="ECO:0000256" key="7">
    <source>
        <dbReference type="SAM" id="MobiDB-lite"/>
    </source>
</evidence>
<reference evidence="9 10" key="1">
    <citation type="submission" date="2019-09" db="EMBL/GenBank/DDBJ databases">
        <authorList>
            <person name="Chandra G."/>
            <person name="Truman W A."/>
        </authorList>
    </citation>
    <scope>NUCLEOTIDE SEQUENCE [LARGE SCALE GENOMIC DNA]</scope>
    <source>
        <strain evidence="9">PS645</strain>
    </source>
</reference>
<sequence length="1703" mass="191240">MSDLQGSNPANVSSATEVAEVGESVHQHRINKVIPEAIKKASPATLKSMLTLNAKTPDWYSSAVAEERQQLKALIDEHWRLQAELDGALVDLQSDIETFAKPLLATAMQAQFGAAHDPQALSLHLYVPDTIIFGLDTGASRIRQSSLLAAALHNFEDAETRAGAFREGSGILRKDLQGRPQRIDTLTPEKFASLCRTLDIGGQYQNHIKALLQPKDATAALALKARSIASEKSAFRLAALTARLKGDVSAAAYDRLTRVVEGQQATLDGRPLLNHRLSLMGFKMTGIVLFSAVSEPSEIKKAVDALTPASLKFWLDWSRRIPALSGNAYEHYKLIQNFFANGPQGVVDEALRKEDIYNQSRLNGPLIAYIPDDPQHPLKEYASLSDFMSTLLTQLRTPQYQEFFSRFVDQQDKGKFFARANERLTAITWHPREPLDMGPWWRETAIENPNAEPVTNVIKDELWDVLFRQRRDKAIADARKIAVPTGDEDAITRWRRLTSVLDIAWNVFNFGAMLVPGLGEAVLGVMVGQMLAELAEGIEDWSKGDKEQASAHLTGVLINFAQLALMSAGHLLPAQVMPVKTSPFLEQLKPVLVNGEERLWNPDLSAYEHPATLPQKARTSEWGLYQHEGQDFLPLDGKNFAVSRDADTGLHRLQHPTRPEAYRPVAEHNGAGVWRTELDQPLIWDKPRLLSRFGISAQGLPAQQLEHVLTVAGISEDALRRLHVELDPHPVMLTDTLKRFGLYAEAGLAAEQILLDQVSEALVEDIAGLMTELPHWPELRSVEIYEGTQLTGPSVLIGNSDAALANRIRLTRAELRDGQLPQQTIATLSEQEIHELLGHAISSQKDVRVQALKETLANAATKKRKQLFESLYKQHEVAGGSNVQLLSDAYPDLPNSVAERLLQQARPEDLRHLAEKQSVPLRLREQARTAQQRVRLSRAYEGLYLDELANNDTRRLELASLANLAGWSDDIRIEIREYSYDGKLNASVGPQDASLRKVLILEEEGTYLARDEDNQHLHGSDDFFASLLRALPDQERRALGYDIFEGARLRSDLQRTPLDHEQFASILHEHPNRKPAYDPETMRLLGGMQGYRRLADRPTLQRRLRSLYPEFSNEQIATVYRGLGDAAPLRISELEAEFNQMNTTLQRWMNSPTVAQRFSPAGVAEWTSRDRLYKALRQCWQRTGPLGPSVPGVIRLQLLDLSGFPMSRHLANFPTLTANFDHVTSLSMRNANVLSSQGQFVELFRGLRSLDLGENVLTRLPPVIGNLRQLEQLLLDNNQIALTPQAVARLRSLTRLEALSLQGNPLGLVPDISQMPNLELINLESTGIDRWPTGLFATPRPRHIHLNLRRNPLVIIPEVAPGSFRAELLARTIVSREPEWMPADVLERLKQYTESVGLDPERPYPSLGIQDSINWSQGMSESVFMDRLIIWDEVEDEFGSEPFFNEIRRLTQSADFSNPELTYRTELTEKVWRMLEAMHEDTALRELIFNQAALPTACSDGGTELFNALGVQVLVHEAYALENPALVEAEMVELARGKSRLNEIGAIARGHVAERLRNGERFRVVGPAGSVTGTIDEVEDHLAFMTELAEPLDLPWQSRGMLFRAFADRKINATVIEAARVRVLELEKGNLLVERILEQPFWQNYLEKTYADEIQNLKDMMQDEDELAQFNAIENLKRVVTEQAIERAKLRRTEPPLNLQPAR</sequence>
<evidence type="ECO:0000256" key="3">
    <source>
        <dbReference type="ARBA" id="ARBA00022614"/>
    </source>
</evidence>
<evidence type="ECO:0000256" key="5">
    <source>
        <dbReference type="ARBA" id="ARBA00023026"/>
    </source>
</evidence>
<keyword evidence="3" id="KW-0433">Leucine-rich repeat</keyword>
<comment type="catalytic activity">
    <reaction evidence="1">
        <text>S-ubiquitinyl-[E2 ubiquitin-conjugating enzyme]-L-cysteine + [acceptor protein]-L-lysine = [E2 ubiquitin-conjugating enzyme]-L-cysteine + N(6)-ubiquitinyl-[acceptor protein]-L-lysine.</text>
        <dbReference type="EC" id="2.3.2.27"/>
    </reaction>
</comment>
<proteinExistence type="inferred from homology"/>
<comment type="similarity">
    <text evidence="6">Belongs to the LRR-containing bacterial E3 ligase family.</text>
</comment>
<accession>A0A5E6TJC9</accession>
<dbReference type="PANTHER" id="PTHR48051:SF1">
    <property type="entry name" value="RAS SUPPRESSOR PROTEIN 1"/>
    <property type="match status" value="1"/>
</dbReference>
<dbReference type="SMART" id="SM00369">
    <property type="entry name" value="LRR_TYP"/>
    <property type="match status" value="3"/>
</dbReference>
<evidence type="ECO:0000256" key="2">
    <source>
        <dbReference type="ARBA" id="ARBA00012483"/>
    </source>
</evidence>
<evidence type="ECO:0000256" key="6">
    <source>
        <dbReference type="PROSITE-ProRule" id="PRU01398"/>
    </source>
</evidence>
<keyword evidence="5" id="KW-0843">Virulence</keyword>
<dbReference type="SUPFAM" id="SSF52058">
    <property type="entry name" value="L domain-like"/>
    <property type="match status" value="1"/>
</dbReference>
<comment type="PTM">
    <text evidence="6">Ubiquitinated in the presence of host E1 ubiquitin-activating enzyme, E2 ubiquitin-conjugating enzyme and ubiquitin.</text>
</comment>
<keyword evidence="6" id="KW-0833">Ubl conjugation pathway</keyword>
<dbReference type="GO" id="GO:0016567">
    <property type="term" value="P:protein ubiquitination"/>
    <property type="evidence" value="ECO:0007669"/>
    <property type="project" value="InterPro"/>
</dbReference>
<dbReference type="InterPro" id="IPR046673">
    <property type="entry name" value="ToxA_N"/>
</dbReference>
<dbReference type="GO" id="GO:0005576">
    <property type="term" value="C:extracellular region"/>
    <property type="evidence" value="ECO:0007669"/>
    <property type="project" value="UniProtKB-UniRule"/>
</dbReference>
<dbReference type="Proteomes" id="UP000325607">
    <property type="component" value="Unassembled WGS sequence"/>
</dbReference>
<feature type="compositionally biased region" description="Polar residues" evidence="7">
    <location>
        <begin position="1"/>
        <end position="16"/>
    </location>
</feature>
<dbReference type="EC" id="2.3.2.27" evidence="2"/>
<keyword evidence="6" id="KW-0832">Ubl conjugation</keyword>
<keyword evidence="6" id="KW-0964">Secreted</keyword>
<evidence type="ECO:0000313" key="10">
    <source>
        <dbReference type="Proteomes" id="UP000325607"/>
    </source>
</evidence>
<keyword evidence="6" id="KW-0808">Transferase</keyword>
<keyword evidence="4" id="KW-0677">Repeat</keyword>
<evidence type="ECO:0000259" key="8">
    <source>
        <dbReference type="PROSITE" id="PS52053"/>
    </source>
</evidence>
<dbReference type="OrthoDB" id="1467561at2"/>
<evidence type="ECO:0000313" key="9">
    <source>
        <dbReference type="EMBL" id="VVM90993.1"/>
    </source>
</evidence>
<dbReference type="InterPro" id="IPR032675">
    <property type="entry name" value="LRR_dom_sf"/>
</dbReference>
<dbReference type="Pfam" id="PF14496">
    <property type="entry name" value="NEL"/>
    <property type="match status" value="1"/>
</dbReference>
<dbReference type="EMBL" id="CABVGX010000020">
    <property type="protein sequence ID" value="VVM90993.1"/>
    <property type="molecule type" value="Genomic_DNA"/>
</dbReference>
<dbReference type="GO" id="GO:0061630">
    <property type="term" value="F:ubiquitin protein ligase activity"/>
    <property type="evidence" value="ECO:0007669"/>
    <property type="project" value="UniProtKB-EC"/>
</dbReference>
<dbReference type="RefSeq" id="WP_150580951.1">
    <property type="nucleotide sequence ID" value="NZ_CABVGX010000020.1"/>
</dbReference>
<feature type="domain" description="NEL" evidence="8">
    <location>
        <begin position="1407"/>
        <end position="1703"/>
    </location>
</feature>